<dbReference type="RefSeq" id="XP_001268760.1">
    <property type="nucleotide sequence ID" value="XM_001268759.1"/>
</dbReference>
<dbReference type="VEuPathDB" id="FungiDB:ACLA_020410"/>
<feature type="region of interest" description="Disordered" evidence="1">
    <location>
        <begin position="171"/>
        <end position="200"/>
    </location>
</feature>
<reference evidence="2 3" key="1">
    <citation type="journal article" date="2008" name="PLoS Genet.">
        <title>Genomic islands in the pathogenic filamentous fungus Aspergillus fumigatus.</title>
        <authorList>
            <person name="Fedorova N.D."/>
            <person name="Khaldi N."/>
            <person name="Joardar V.S."/>
            <person name="Maiti R."/>
            <person name="Amedeo P."/>
            <person name="Anderson M.J."/>
            <person name="Crabtree J."/>
            <person name="Silva J.C."/>
            <person name="Badger J.H."/>
            <person name="Albarraq A."/>
            <person name="Angiuoli S."/>
            <person name="Bussey H."/>
            <person name="Bowyer P."/>
            <person name="Cotty P.J."/>
            <person name="Dyer P.S."/>
            <person name="Egan A."/>
            <person name="Galens K."/>
            <person name="Fraser-Liggett C.M."/>
            <person name="Haas B.J."/>
            <person name="Inman J.M."/>
            <person name="Kent R."/>
            <person name="Lemieux S."/>
            <person name="Malavazi I."/>
            <person name="Orvis J."/>
            <person name="Roemer T."/>
            <person name="Ronning C.M."/>
            <person name="Sundaram J.P."/>
            <person name="Sutton G."/>
            <person name="Turner G."/>
            <person name="Venter J.C."/>
            <person name="White O.R."/>
            <person name="Whitty B.R."/>
            <person name="Youngman P."/>
            <person name="Wolfe K.H."/>
            <person name="Goldman G.H."/>
            <person name="Wortman J.R."/>
            <person name="Jiang B."/>
            <person name="Denning D.W."/>
            <person name="Nierman W.C."/>
        </authorList>
    </citation>
    <scope>NUCLEOTIDE SEQUENCE [LARGE SCALE GENOMIC DNA]</scope>
    <source>
        <strain evidence="3">ATCC 1007 / CBS 513.65 / DSM 816 / NCTC 3887 / NRRL 1</strain>
    </source>
</reference>
<dbReference type="Proteomes" id="UP000006701">
    <property type="component" value="Unassembled WGS sequence"/>
</dbReference>
<name>A1CNW3_ASPCL</name>
<dbReference type="EMBL" id="DS027059">
    <property type="protein sequence ID" value="EAW07334.1"/>
    <property type="molecule type" value="Genomic_DNA"/>
</dbReference>
<dbReference type="HOGENOM" id="CLU_058651_0_0_1"/>
<organism evidence="2 3">
    <name type="scientific">Aspergillus clavatus (strain ATCC 1007 / CBS 513.65 / DSM 816 / NCTC 3887 / NRRL 1 / QM 1276 / 107)</name>
    <dbReference type="NCBI Taxonomy" id="344612"/>
    <lineage>
        <taxon>Eukaryota</taxon>
        <taxon>Fungi</taxon>
        <taxon>Dikarya</taxon>
        <taxon>Ascomycota</taxon>
        <taxon>Pezizomycotina</taxon>
        <taxon>Eurotiomycetes</taxon>
        <taxon>Eurotiomycetidae</taxon>
        <taxon>Eurotiales</taxon>
        <taxon>Aspergillaceae</taxon>
        <taxon>Aspergillus</taxon>
        <taxon>Aspergillus subgen. Fumigati</taxon>
    </lineage>
</organism>
<dbReference type="AlphaFoldDB" id="A1CNW3"/>
<keyword evidence="3" id="KW-1185">Reference proteome</keyword>
<dbReference type="PANTHER" id="PTHR47655:SF4">
    <property type="entry name" value="ZN(II)2CYS6 TRANSCRIPTION FACTOR (EUROFUNG)"/>
    <property type="match status" value="1"/>
</dbReference>
<dbReference type="OMA" id="LCPKSHI"/>
<protein>
    <submittedName>
        <fullName evidence="2">C6 transcription factor, putative</fullName>
    </submittedName>
</protein>
<dbReference type="STRING" id="344612.A1CNW3"/>
<evidence type="ECO:0000313" key="3">
    <source>
        <dbReference type="Proteomes" id="UP000006701"/>
    </source>
</evidence>
<sequence length="330" mass="36086">MSRQPKLCPKSHIPGYPNAFCDIAALASLSQSESRSALGEEKPEQRVYRVKRKHVLKACDRCRVKKTKVAHNHPCLFRERKATQAKVYSRGFVEMLESHHSLVVKALQQLYKLCLNKEGFPGEPLVEAPDGYPLTHAILDRLGLIKQAEENPEEGNEDSEDLQYLRLLSTSTDCSGTTDPSPEPATPPEPSSSNCSPVDLSPTGTEWKWNFPPAQSIHSEQYHSFPDQQFSGLALSQSPLGPGVLAGESACLDASPTVLDHDTSYLYYLDGCNAVAKDSMNSHVSAGPDFHPAASAVGIPVDMLAGFDVHLQGHQALHPPLVPGWIYPRG</sequence>
<dbReference type="KEGG" id="act:ACLA_020410"/>
<dbReference type="PANTHER" id="PTHR47655">
    <property type="entry name" value="QUINIC ACID UTILIZATION ACTIVATOR"/>
    <property type="match status" value="1"/>
</dbReference>
<evidence type="ECO:0000256" key="1">
    <source>
        <dbReference type="SAM" id="MobiDB-lite"/>
    </source>
</evidence>
<dbReference type="GeneID" id="4701511"/>
<accession>A1CNW3</accession>
<proteinExistence type="predicted"/>
<evidence type="ECO:0000313" key="2">
    <source>
        <dbReference type="EMBL" id="EAW07334.1"/>
    </source>
</evidence>
<dbReference type="OrthoDB" id="4151048at2759"/>
<gene>
    <name evidence="2" type="ORF">ACLA_020410</name>
</gene>
<feature type="compositionally biased region" description="Pro residues" evidence="1">
    <location>
        <begin position="181"/>
        <end position="190"/>
    </location>
</feature>
<dbReference type="InterPro" id="IPR052783">
    <property type="entry name" value="Metabolic/Drug-Res_Regulator"/>
</dbReference>
<dbReference type="eggNOG" id="ENOG502S8N8">
    <property type="taxonomic scope" value="Eukaryota"/>
</dbReference>